<feature type="region of interest" description="Disordered" evidence="1">
    <location>
        <begin position="92"/>
        <end position="116"/>
    </location>
</feature>
<sequence length="343" mass="36345">MYSHRGESSSPGDQVQAGASLRIQSAIGDASPTRGSPNPLPEKERLFSDLLLPEQFCKLICKEKIMSQVYSYCGRKGGSAVTLTGSGGHMAGLTSPVTKSNRTGWSDPKSLTGGDVQNMVGLGRGGMVEQVSRGARPRRGAGRCHWGKPLVVTENSLLPRSTVPPHACTCCQHQPHSDLQLAPELPLAPTASAGPTRTRIRSWSHYSHLLPVSSASPDHLAPSAGGTLQDRKHWSESSAGQQPRGKPTPWELGATTGPPLRQEINVLTAAPSCDSTSSQSCAHVRISGCTAREMGKARYWAAQGLDRGPQAMPPTQQGLTGDLKVHFHPGAGLGDLRLLPSPQ</sequence>
<accession>A0AA40I6G3</accession>
<evidence type="ECO:0000313" key="3">
    <source>
        <dbReference type="Proteomes" id="UP001177744"/>
    </source>
</evidence>
<gene>
    <name evidence="2" type="ORF">QTO34_014380</name>
</gene>
<feature type="compositionally biased region" description="Polar residues" evidence="1">
    <location>
        <begin position="95"/>
        <end position="104"/>
    </location>
</feature>
<reference evidence="2" key="1">
    <citation type="submission" date="2023-06" db="EMBL/GenBank/DDBJ databases">
        <title>Reference genome for the Northern bat (Eptesicus nilssonii), a most northern bat species.</title>
        <authorList>
            <person name="Laine V.N."/>
            <person name="Pulliainen A.T."/>
            <person name="Lilley T.M."/>
        </authorList>
    </citation>
    <scope>NUCLEOTIDE SEQUENCE</scope>
    <source>
        <strain evidence="2">BLF_Eptnil</strain>
        <tissue evidence="2">Kidney</tissue>
    </source>
</reference>
<dbReference type="EMBL" id="JAULJE010000004">
    <property type="protein sequence ID" value="KAK1343826.1"/>
    <property type="molecule type" value="Genomic_DNA"/>
</dbReference>
<protein>
    <submittedName>
        <fullName evidence="2">Uncharacterized protein</fullName>
    </submittedName>
</protein>
<organism evidence="2 3">
    <name type="scientific">Cnephaeus nilssonii</name>
    <name type="common">Northern bat</name>
    <name type="synonym">Eptesicus nilssonii</name>
    <dbReference type="NCBI Taxonomy" id="3371016"/>
    <lineage>
        <taxon>Eukaryota</taxon>
        <taxon>Metazoa</taxon>
        <taxon>Chordata</taxon>
        <taxon>Craniata</taxon>
        <taxon>Vertebrata</taxon>
        <taxon>Euteleostomi</taxon>
        <taxon>Mammalia</taxon>
        <taxon>Eutheria</taxon>
        <taxon>Laurasiatheria</taxon>
        <taxon>Chiroptera</taxon>
        <taxon>Yangochiroptera</taxon>
        <taxon>Vespertilionidae</taxon>
        <taxon>Cnephaeus</taxon>
    </lineage>
</organism>
<evidence type="ECO:0000313" key="2">
    <source>
        <dbReference type="EMBL" id="KAK1343826.1"/>
    </source>
</evidence>
<feature type="region of interest" description="Disordered" evidence="1">
    <location>
        <begin position="215"/>
        <end position="258"/>
    </location>
</feature>
<evidence type="ECO:0000256" key="1">
    <source>
        <dbReference type="SAM" id="MobiDB-lite"/>
    </source>
</evidence>
<feature type="region of interest" description="Disordered" evidence="1">
    <location>
        <begin position="1"/>
        <end position="42"/>
    </location>
</feature>
<proteinExistence type="predicted"/>
<name>A0AA40I6G3_CNENI</name>
<dbReference type="Proteomes" id="UP001177744">
    <property type="component" value="Unassembled WGS sequence"/>
</dbReference>
<dbReference type="AlphaFoldDB" id="A0AA40I6G3"/>
<comment type="caution">
    <text evidence="2">The sequence shown here is derived from an EMBL/GenBank/DDBJ whole genome shotgun (WGS) entry which is preliminary data.</text>
</comment>
<keyword evidence="3" id="KW-1185">Reference proteome</keyword>